<evidence type="ECO:0008006" key="6">
    <source>
        <dbReference type="Google" id="ProtNLM"/>
    </source>
</evidence>
<dbReference type="PANTHER" id="PTHR43820">
    <property type="entry name" value="HIGH-AFFINITY BRANCHED-CHAIN AMINO ACID TRANSPORT ATP-BINDING PROTEIN LIVF"/>
    <property type="match status" value="1"/>
</dbReference>
<keyword evidence="5" id="KW-1185">Reference proteome</keyword>
<dbReference type="RefSeq" id="WP_218285733.1">
    <property type="nucleotide sequence ID" value="NZ_CP076448.1"/>
</dbReference>
<dbReference type="PANTHER" id="PTHR43820:SF2">
    <property type="entry name" value="ABC TRANSPORTER ATP-BINDING PROTEIN"/>
    <property type="match status" value="1"/>
</dbReference>
<evidence type="ECO:0000256" key="1">
    <source>
        <dbReference type="ARBA" id="ARBA00005417"/>
    </source>
</evidence>
<proteinExistence type="inferred from homology"/>
<dbReference type="Proteomes" id="UP000694001">
    <property type="component" value="Chromosome"/>
</dbReference>
<evidence type="ECO:0000256" key="3">
    <source>
        <dbReference type="ARBA" id="ARBA00022970"/>
    </source>
</evidence>
<dbReference type="EMBL" id="CP076448">
    <property type="protein sequence ID" value="QXM24676.1"/>
    <property type="molecule type" value="Genomic_DNA"/>
</dbReference>
<sequence length="139" mass="14904">MLAISRALLQNRRLLVMDEPTEGLVPVIVEQVEALLARLAEEGDLEVLLIEQNIGVACAIADRVAVMVNGRINRIGPARKLAADVELQQRLLGVGRHGHEEDAAPAAADAAPAQAEAGPKLAKIFLSNPVRPTRWSQPV</sequence>
<evidence type="ECO:0000313" key="4">
    <source>
        <dbReference type="EMBL" id="QXM24676.1"/>
    </source>
</evidence>
<evidence type="ECO:0000313" key="5">
    <source>
        <dbReference type="Proteomes" id="UP000694001"/>
    </source>
</evidence>
<dbReference type="KEGG" id="elio:KO353_15890"/>
<organism evidence="4 5">
    <name type="scientific">Elioraea tepida</name>
    <dbReference type="NCBI Taxonomy" id="2843330"/>
    <lineage>
        <taxon>Bacteria</taxon>
        <taxon>Pseudomonadati</taxon>
        <taxon>Pseudomonadota</taxon>
        <taxon>Alphaproteobacteria</taxon>
        <taxon>Acetobacterales</taxon>
        <taxon>Elioraeaceae</taxon>
        <taxon>Elioraea</taxon>
    </lineage>
</organism>
<accession>A0A975U1I0</accession>
<dbReference type="InterPro" id="IPR052156">
    <property type="entry name" value="BCAA_Transport_ATP-bd_LivF"/>
</dbReference>
<dbReference type="AlphaFoldDB" id="A0A975U1I0"/>
<comment type="similarity">
    <text evidence="1">Belongs to the ABC transporter superfamily.</text>
</comment>
<protein>
    <recommendedName>
        <fullName evidence="6">ABC transporter ATP-binding protein</fullName>
    </recommendedName>
</protein>
<evidence type="ECO:0000256" key="2">
    <source>
        <dbReference type="ARBA" id="ARBA00022448"/>
    </source>
</evidence>
<keyword evidence="3" id="KW-0029">Amino-acid transport</keyword>
<dbReference type="GO" id="GO:0015807">
    <property type="term" value="P:L-amino acid transport"/>
    <property type="evidence" value="ECO:0007669"/>
    <property type="project" value="TreeGrafter"/>
</dbReference>
<gene>
    <name evidence="4" type="ORF">KO353_15890</name>
</gene>
<dbReference type="GO" id="GO:0015658">
    <property type="term" value="F:branched-chain amino acid transmembrane transporter activity"/>
    <property type="evidence" value="ECO:0007669"/>
    <property type="project" value="TreeGrafter"/>
</dbReference>
<name>A0A975U1I0_9PROT</name>
<reference evidence="4" key="1">
    <citation type="submission" date="2021-06" db="EMBL/GenBank/DDBJ databases">
        <title>Elioraea tepida, sp. nov., a moderately thermophilic aerobic anoxygenic phototrophic bacterium isolated from an alkaline siliceous hot spring mat community in Yellowstone National Park, WY, USA.</title>
        <authorList>
            <person name="Saini M.K."/>
            <person name="Yoshida S."/>
            <person name="Sebastian A."/>
            <person name="Hirose S."/>
            <person name="Hara E."/>
            <person name="Tamaki H."/>
            <person name="Soulier N.T."/>
            <person name="Albert I."/>
            <person name="Hanada S."/>
            <person name="Bryant D.A."/>
            <person name="Tank M."/>
        </authorList>
    </citation>
    <scope>NUCLEOTIDE SEQUENCE</scope>
    <source>
        <strain evidence="4">MS-P2</strain>
    </source>
</reference>
<keyword evidence="2" id="KW-0813">Transport</keyword>